<dbReference type="RefSeq" id="WP_158290593.1">
    <property type="nucleotide sequence ID" value="NZ_JACHHE010000003.1"/>
</dbReference>
<dbReference type="Gene3D" id="3.10.290.30">
    <property type="entry name" value="MM3350-like"/>
    <property type="match status" value="1"/>
</dbReference>
<evidence type="ECO:0000259" key="1">
    <source>
        <dbReference type="Pfam" id="PF07929"/>
    </source>
</evidence>
<dbReference type="EMBL" id="JACHHE010000003">
    <property type="protein sequence ID" value="MBB5179922.1"/>
    <property type="molecule type" value="Genomic_DNA"/>
</dbReference>
<sequence>MTGWSEVMIYEFKVQLKNTQPPVWRTLQVDSGMTFFEFHQVLQAAFEWEDSHLHVFNILKTNGRKSQWVEISPDYSEFGFSNENARDEEDELLSDWFVVEKDHGLYTYDFGADWEHDIVLLQILAPSADLAYPRCVEAAGWAPEEDGIGMEMATEAVSPKIVATEVNNALKPWVQSVEADNGENNVWKHLLNKSKELNALKPWEVMDDDEIFMVLDPVSQERLFVSVLGGAGREFGLAVYIGEAGLRSLQLVVEQVKPLMEVVFIQRSLLLSFVDRDELEQDDYAFLKAHGLSFRGKKQWPEFRSMVPGSYPWAIDGEEARMLALAIEQTEKVFQLVQQGQELPVFMEEEDMFARIHRINDSGITWENSLVQVKALYPGEEQDQPAEQMVTDIDLHRAGKKPVFAGEIEFDLFYINMPVQPAAGERPYFPLMAAAIDSRSGIALYQDIFENWGADEAVQQGLLDFIEKFGKRPHTLLVKKEVHRLLEPILPALAINAKEAVKLPEMENLKAYLSQMNS</sequence>
<evidence type="ECO:0000259" key="2">
    <source>
        <dbReference type="Pfam" id="PF22007"/>
    </source>
</evidence>
<evidence type="ECO:0000259" key="3">
    <source>
        <dbReference type="Pfam" id="PF23988"/>
    </source>
</evidence>
<evidence type="ECO:0000313" key="4">
    <source>
        <dbReference type="EMBL" id="MBB5179922.1"/>
    </source>
</evidence>
<dbReference type="InterPro" id="IPR024047">
    <property type="entry name" value="MM3350-like_sf"/>
</dbReference>
<dbReference type="Pfam" id="PF23988">
    <property type="entry name" value="DUF7309"/>
    <property type="match status" value="1"/>
</dbReference>
<name>A0A7W8CQT5_9BACL</name>
<dbReference type="AlphaFoldDB" id="A0A7W8CQT5"/>
<dbReference type="SUPFAM" id="SSF159941">
    <property type="entry name" value="MM3350-like"/>
    <property type="match status" value="1"/>
</dbReference>
<dbReference type="Proteomes" id="UP000525923">
    <property type="component" value="Unassembled WGS sequence"/>
</dbReference>
<feature type="domain" description="DUF6930" evidence="2">
    <location>
        <begin position="395"/>
        <end position="512"/>
    </location>
</feature>
<feature type="domain" description="Plasmid pRiA4b Orf3-like" evidence="1">
    <location>
        <begin position="9"/>
        <end position="150"/>
    </location>
</feature>
<dbReference type="PANTHER" id="PTHR41878:SF1">
    <property type="entry name" value="TNPR PROTEIN"/>
    <property type="match status" value="1"/>
</dbReference>
<gene>
    <name evidence="4" type="ORF">HNQ44_001346</name>
</gene>
<evidence type="ECO:0008006" key="6">
    <source>
        <dbReference type="Google" id="ProtNLM"/>
    </source>
</evidence>
<feature type="domain" description="DUF7309" evidence="3">
    <location>
        <begin position="187"/>
        <end position="355"/>
    </location>
</feature>
<dbReference type="Pfam" id="PF07929">
    <property type="entry name" value="PRiA4_ORF3"/>
    <property type="match status" value="1"/>
</dbReference>
<comment type="caution">
    <text evidence="4">The sequence shown here is derived from an EMBL/GenBank/DDBJ whole genome shotgun (WGS) entry which is preliminary data.</text>
</comment>
<dbReference type="InterPro" id="IPR054216">
    <property type="entry name" value="DUF6930"/>
</dbReference>
<dbReference type="InterPro" id="IPR012912">
    <property type="entry name" value="Plasmid_pRiA4b_Orf3-like"/>
</dbReference>
<dbReference type="InterPro" id="IPR055733">
    <property type="entry name" value="DUF7309"/>
</dbReference>
<dbReference type="OrthoDB" id="9801392at2"/>
<evidence type="ECO:0000313" key="5">
    <source>
        <dbReference type="Proteomes" id="UP000525923"/>
    </source>
</evidence>
<keyword evidence="5" id="KW-1185">Reference proteome</keyword>
<protein>
    <recommendedName>
        <fullName evidence="6">TnpR protein</fullName>
    </recommendedName>
</protein>
<dbReference type="Pfam" id="PF22007">
    <property type="entry name" value="DUF6930"/>
    <property type="match status" value="1"/>
</dbReference>
<accession>A0A7W8CQT5</accession>
<proteinExistence type="predicted"/>
<organism evidence="4 5">
    <name type="scientific">Planococcus koreensis</name>
    <dbReference type="NCBI Taxonomy" id="112331"/>
    <lineage>
        <taxon>Bacteria</taxon>
        <taxon>Bacillati</taxon>
        <taxon>Bacillota</taxon>
        <taxon>Bacilli</taxon>
        <taxon>Bacillales</taxon>
        <taxon>Caryophanaceae</taxon>
        <taxon>Planococcus</taxon>
    </lineage>
</organism>
<reference evidence="4 5" key="1">
    <citation type="submission" date="2020-08" db="EMBL/GenBank/DDBJ databases">
        <title>Genomic Encyclopedia of Type Strains, Phase IV (KMG-IV): sequencing the most valuable type-strain genomes for metagenomic binning, comparative biology and taxonomic classification.</title>
        <authorList>
            <person name="Goeker M."/>
        </authorList>
    </citation>
    <scope>NUCLEOTIDE SEQUENCE [LARGE SCALE GENOMIC DNA]</scope>
    <source>
        <strain evidence="4 5">DSM 15895</strain>
    </source>
</reference>
<dbReference type="PANTHER" id="PTHR41878">
    <property type="entry name" value="LEXA REPRESSOR-RELATED"/>
    <property type="match status" value="1"/>
</dbReference>